<gene>
    <name evidence="1" type="ORF">HFV08_03000</name>
</gene>
<dbReference type="EMBL" id="JAAWWP010000001">
    <property type="protein sequence ID" value="NKI40235.1"/>
    <property type="molecule type" value="Genomic_DNA"/>
</dbReference>
<evidence type="ECO:0000313" key="1">
    <source>
        <dbReference type="EMBL" id="NKI40235.1"/>
    </source>
</evidence>
<dbReference type="RefSeq" id="WP_168535480.1">
    <property type="nucleotide sequence ID" value="NZ_JAAWWP010000001.1"/>
</dbReference>
<accession>A0ABX1GVX1</accession>
<sequence>MSWDAVGYLGLALMAVGAVVAVHEFAVHGAREQAAVDTGRAAFDHWVRTRGGTPHDLPDPTAVLPAALRDRARLVRLARHGAYEGGWIALVEYSEDDPEAEYLLAVTVGIPAGVEAPDSSRGPRLGSRRWARALAGSLGLDEPSTAALEEAAAASRGTLWAGDGHLTVIHQGLRNTVLRRGVAQPEALVGVLDAVAEMGTILGTTRQP</sequence>
<protein>
    <recommendedName>
        <fullName evidence="3">Secreted protein</fullName>
    </recommendedName>
</protein>
<organism evidence="1 2">
    <name type="scientific">Streptomyces physcomitrii</name>
    <dbReference type="NCBI Taxonomy" id="2724184"/>
    <lineage>
        <taxon>Bacteria</taxon>
        <taxon>Bacillati</taxon>
        <taxon>Actinomycetota</taxon>
        <taxon>Actinomycetes</taxon>
        <taxon>Kitasatosporales</taxon>
        <taxon>Streptomycetaceae</taxon>
        <taxon>Streptomyces</taxon>
    </lineage>
</organism>
<dbReference type="Proteomes" id="UP000772196">
    <property type="component" value="Unassembled WGS sequence"/>
</dbReference>
<reference evidence="1 2" key="1">
    <citation type="submission" date="2020-04" db="EMBL/GenBank/DDBJ databases">
        <title>Phylogenetic Diversity and Antibacterial Activity against Ralstonia solanacearum of Endophytic Actinomycete Isolated from Moss.</title>
        <authorList>
            <person name="Zhuang X."/>
        </authorList>
    </citation>
    <scope>NUCLEOTIDE SEQUENCE [LARGE SCALE GENOMIC DNA]</scope>
    <source>
        <strain evidence="1 2">LD120</strain>
    </source>
</reference>
<evidence type="ECO:0008006" key="3">
    <source>
        <dbReference type="Google" id="ProtNLM"/>
    </source>
</evidence>
<evidence type="ECO:0000313" key="2">
    <source>
        <dbReference type="Proteomes" id="UP000772196"/>
    </source>
</evidence>
<proteinExistence type="predicted"/>
<name>A0ABX1GVX1_9ACTN</name>
<comment type="caution">
    <text evidence="1">The sequence shown here is derived from an EMBL/GenBank/DDBJ whole genome shotgun (WGS) entry which is preliminary data.</text>
</comment>
<keyword evidence="2" id="KW-1185">Reference proteome</keyword>